<comment type="caution">
    <text evidence="7">The sequence shown here is derived from an EMBL/GenBank/DDBJ whole genome shotgun (WGS) entry which is preliminary data.</text>
</comment>
<evidence type="ECO:0000313" key="8">
    <source>
        <dbReference type="Proteomes" id="UP000587070"/>
    </source>
</evidence>
<dbReference type="RefSeq" id="WP_153114543.1">
    <property type="nucleotide sequence ID" value="NZ_JACIGE010000002.1"/>
</dbReference>
<dbReference type="PROSITE" id="PS01081">
    <property type="entry name" value="HTH_TETR_1"/>
    <property type="match status" value="1"/>
</dbReference>
<name>A0A840FXF7_RHOTE</name>
<protein>
    <submittedName>
        <fullName evidence="7">TetR/AcrR family acrAB operon transcriptional repressor</fullName>
    </submittedName>
</protein>
<gene>
    <name evidence="7" type="ORF">GGD90_000831</name>
</gene>
<dbReference type="InterPro" id="IPR036271">
    <property type="entry name" value="Tet_transcr_reg_TetR-rel_C_sf"/>
</dbReference>
<dbReference type="EMBL" id="JACIGE010000002">
    <property type="protein sequence ID" value="MBB4246474.1"/>
    <property type="molecule type" value="Genomic_DNA"/>
</dbReference>
<proteinExistence type="predicted"/>
<dbReference type="PANTHER" id="PTHR30055">
    <property type="entry name" value="HTH-TYPE TRANSCRIPTIONAL REGULATOR RUTR"/>
    <property type="match status" value="1"/>
</dbReference>
<keyword evidence="1" id="KW-0678">Repressor</keyword>
<keyword evidence="3 5" id="KW-0238">DNA-binding</keyword>
<dbReference type="InterPro" id="IPR001647">
    <property type="entry name" value="HTH_TetR"/>
</dbReference>
<feature type="DNA-binding region" description="H-T-H motif" evidence="5">
    <location>
        <begin position="33"/>
        <end position="52"/>
    </location>
</feature>
<keyword evidence="8" id="KW-1185">Reference proteome</keyword>
<evidence type="ECO:0000256" key="3">
    <source>
        <dbReference type="ARBA" id="ARBA00023125"/>
    </source>
</evidence>
<dbReference type="Pfam" id="PF00440">
    <property type="entry name" value="TetR_N"/>
    <property type="match status" value="1"/>
</dbReference>
<dbReference type="GO" id="GO:0003700">
    <property type="term" value="F:DNA-binding transcription factor activity"/>
    <property type="evidence" value="ECO:0007669"/>
    <property type="project" value="TreeGrafter"/>
</dbReference>
<dbReference type="Proteomes" id="UP000587070">
    <property type="component" value="Unassembled WGS sequence"/>
</dbReference>
<evidence type="ECO:0000256" key="5">
    <source>
        <dbReference type="PROSITE-ProRule" id="PRU00335"/>
    </source>
</evidence>
<organism evidence="7 8">
    <name type="scientific">Rhodocyclus tenuis</name>
    <name type="common">Rhodospirillum tenue</name>
    <dbReference type="NCBI Taxonomy" id="1066"/>
    <lineage>
        <taxon>Bacteria</taxon>
        <taxon>Pseudomonadati</taxon>
        <taxon>Pseudomonadota</taxon>
        <taxon>Betaproteobacteria</taxon>
        <taxon>Rhodocyclales</taxon>
        <taxon>Rhodocyclaceae</taxon>
        <taxon>Rhodocyclus</taxon>
    </lineage>
</organism>
<evidence type="ECO:0000313" key="7">
    <source>
        <dbReference type="EMBL" id="MBB4246474.1"/>
    </source>
</evidence>
<reference evidence="7 8" key="1">
    <citation type="submission" date="2020-08" db="EMBL/GenBank/DDBJ databases">
        <title>Genome sequencing of Purple Non-Sulfur Bacteria from various extreme environments.</title>
        <authorList>
            <person name="Mayer M."/>
        </authorList>
    </citation>
    <scope>NUCLEOTIDE SEQUENCE [LARGE SCALE GENOMIC DNA]</scope>
    <source>
        <strain evidence="7 8">2761</strain>
    </source>
</reference>
<dbReference type="SUPFAM" id="SSF46689">
    <property type="entry name" value="Homeodomain-like"/>
    <property type="match status" value="1"/>
</dbReference>
<keyword evidence="4" id="KW-0804">Transcription</keyword>
<dbReference type="InterPro" id="IPR009057">
    <property type="entry name" value="Homeodomain-like_sf"/>
</dbReference>
<accession>A0A840FXF7</accession>
<evidence type="ECO:0000256" key="2">
    <source>
        <dbReference type="ARBA" id="ARBA00023015"/>
    </source>
</evidence>
<dbReference type="PROSITE" id="PS50977">
    <property type="entry name" value="HTH_TETR_2"/>
    <property type="match status" value="1"/>
</dbReference>
<dbReference type="AlphaFoldDB" id="A0A840FXF7"/>
<dbReference type="PANTHER" id="PTHR30055:SF240">
    <property type="entry name" value="HTH-TYPE TRANSCRIPTIONAL REGULATOR ACRR"/>
    <property type="match status" value="1"/>
</dbReference>
<dbReference type="InterPro" id="IPR023772">
    <property type="entry name" value="DNA-bd_HTH_TetR-type_CS"/>
</dbReference>
<dbReference type="GO" id="GO:0000976">
    <property type="term" value="F:transcription cis-regulatory region binding"/>
    <property type="evidence" value="ECO:0007669"/>
    <property type="project" value="TreeGrafter"/>
</dbReference>
<evidence type="ECO:0000256" key="1">
    <source>
        <dbReference type="ARBA" id="ARBA00022491"/>
    </source>
</evidence>
<dbReference type="Gene3D" id="1.10.357.10">
    <property type="entry name" value="Tetracycline Repressor, domain 2"/>
    <property type="match status" value="1"/>
</dbReference>
<dbReference type="InterPro" id="IPR050109">
    <property type="entry name" value="HTH-type_TetR-like_transc_reg"/>
</dbReference>
<dbReference type="SUPFAM" id="SSF48498">
    <property type="entry name" value="Tetracyclin repressor-like, C-terminal domain"/>
    <property type="match status" value="1"/>
</dbReference>
<sequence>MVRKTKEEAGLTRQQIVDAARAVFHECGVSRTSLEAVARVAGVTRGAVYWHFKGKAELFLAVREEVFSPLLARSHAILDDERYTDPLDAIEASITDFFKVLDECPTLRQVFEIMMLRCEYVDEFAEVQSEALKPSTDLQVKIERAYLRAAECGSLRAGVEPFAVARDTWAFSSGLLHQLLDVGFENGLKAEVPAMVAAHMALRRKG</sequence>
<feature type="domain" description="HTH tetR-type" evidence="6">
    <location>
        <begin position="10"/>
        <end position="70"/>
    </location>
</feature>
<keyword evidence="2" id="KW-0805">Transcription regulation</keyword>
<evidence type="ECO:0000256" key="4">
    <source>
        <dbReference type="ARBA" id="ARBA00023163"/>
    </source>
</evidence>
<dbReference type="OrthoDB" id="5816932at2"/>
<dbReference type="PRINTS" id="PR00455">
    <property type="entry name" value="HTHTETR"/>
</dbReference>
<evidence type="ECO:0000259" key="6">
    <source>
        <dbReference type="PROSITE" id="PS50977"/>
    </source>
</evidence>